<name>A0ABS4R9D4_9HYPH</name>
<organism evidence="2 3">
    <name type="scientific">Sinorhizobium kostiense</name>
    <dbReference type="NCBI Taxonomy" id="76747"/>
    <lineage>
        <taxon>Bacteria</taxon>
        <taxon>Pseudomonadati</taxon>
        <taxon>Pseudomonadota</taxon>
        <taxon>Alphaproteobacteria</taxon>
        <taxon>Hyphomicrobiales</taxon>
        <taxon>Rhizobiaceae</taxon>
        <taxon>Sinorhizobium/Ensifer group</taxon>
        <taxon>Sinorhizobium</taxon>
    </lineage>
</organism>
<protein>
    <submittedName>
        <fullName evidence="2">Uncharacterized protein</fullName>
    </submittedName>
</protein>
<feature type="region of interest" description="Disordered" evidence="1">
    <location>
        <begin position="1"/>
        <end position="53"/>
    </location>
</feature>
<feature type="region of interest" description="Disordered" evidence="1">
    <location>
        <begin position="145"/>
        <end position="222"/>
    </location>
</feature>
<feature type="compositionally biased region" description="Basic residues" evidence="1">
    <location>
        <begin position="173"/>
        <end position="190"/>
    </location>
</feature>
<reference evidence="2 3" key="1">
    <citation type="submission" date="2021-03" db="EMBL/GenBank/DDBJ databases">
        <title>Genomic Encyclopedia of Type Strains, Phase IV (KMG-IV): sequencing the most valuable type-strain genomes for metagenomic binning, comparative biology and taxonomic classification.</title>
        <authorList>
            <person name="Goeker M."/>
        </authorList>
    </citation>
    <scope>NUCLEOTIDE SEQUENCE [LARGE SCALE GENOMIC DNA]</scope>
    <source>
        <strain evidence="2 3">DSM 13372</strain>
    </source>
</reference>
<evidence type="ECO:0000313" key="2">
    <source>
        <dbReference type="EMBL" id="MBP2238935.1"/>
    </source>
</evidence>
<sequence>MHQQPTYARRRRRPRIEGPYLRDQRESRALPPDPELKGAGPRGSAGRSRSSALPIRTYCGSSIPATPPSRWQSKRAPVGGFAYGPRGIRGARFSRPDLIGCMKMLRESTGWASISLGSSPETGAKLVGNAITAIRAYPEVARVTVDPGYDEPPAPRPRGPTSGSGATPPPCPHRSRCRDRSKGRGSKKYLGKLLQLATDDQQPPPISWTTRLGQADETGFDG</sequence>
<dbReference type="Proteomes" id="UP000730739">
    <property type="component" value="Unassembled WGS sequence"/>
</dbReference>
<comment type="caution">
    <text evidence="2">The sequence shown here is derived from an EMBL/GenBank/DDBJ whole genome shotgun (WGS) entry which is preliminary data.</text>
</comment>
<evidence type="ECO:0000313" key="3">
    <source>
        <dbReference type="Proteomes" id="UP000730739"/>
    </source>
</evidence>
<gene>
    <name evidence="2" type="ORF">J2Z31_005476</name>
</gene>
<feature type="compositionally biased region" description="Low complexity" evidence="1">
    <location>
        <begin position="38"/>
        <end position="52"/>
    </location>
</feature>
<accession>A0ABS4R9D4</accession>
<evidence type="ECO:0000256" key="1">
    <source>
        <dbReference type="SAM" id="MobiDB-lite"/>
    </source>
</evidence>
<dbReference type="EMBL" id="JAGILA010000010">
    <property type="protein sequence ID" value="MBP2238935.1"/>
    <property type="molecule type" value="Genomic_DNA"/>
</dbReference>
<proteinExistence type="predicted"/>
<keyword evidence="3" id="KW-1185">Reference proteome</keyword>